<dbReference type="PROSITE" id="PS51549">
    <property type="entry name" value="DM13"/>
    <property type="match status" value="1"/>
</dbReference>
<reference evidence="3 4" key="1">
    <citation type="submission" date="2024-06" db="EMBL/GenBank/DDBJ databases">
        <title>The Natural Products Discovery Center: Release of the First 8490 Sequenced Strains for Exploring Actinobacteria Biosynthetic Diversity.</title>
        <authorList>
            <person name="Kalkreuter E."/>
            <person name="Kautsar S.A."/>
            <person name="Yang D."/>
            <person name="Bader C.D."/>
            <person name="Teijaro C.N."/>
            <person name="Fluegel L."/>
            <person name="Davis C.M."/>
            <person name="Simpson J.R."/>
            <person name="Lauterbach L."/>
            <person name="Steele A.D."/>
            <person name="Gui C."/>
            <person name="Meng S."/>
            <person name="Li G."/>
            <person name="Viehrig K."/>
            <person name="Ye F."/>
            <person name="Su P."/>
            <person name="Kiefer A.F."/>
            <person name="Nichols A."/>
            <person name="Cepeda A.J."/>
            <person name="Yan W."/>
            <person name="Fan B."/>
            <person name="Jiang Y."/>
            <person name="Adhikari A."/>
            <person name="Zheng C.-J."/>
            <person name="Schuster L."/>
            <person name="Cowan T.M."/>
            <person name="Smanski M.J."/>
            <person name="Chevrette M.G."/>
            <person name="De Carvalho L.P.S."/>
            <person name="Shen B."/>
        </authorList>
    </citation>
    <scope>NUCLEOTIDE SEQUENCE [LARGE SCALE GENOMIC DNA]</scope>
    <source>
        <strain evidence="3 4">NPDC019434</strain>
    </source>
</reference>
<evidence type="ECO:0000313" key="3">
    <source>
        <dbReference type="EMBL" id="MEU2123383.1"/>
    </source>
</evidence>
<sequence>MASTRGIARSPIAWAVAVLLVIGLGVGLAAFQPWRLFTDTTVQEAAPSAAAPSGPGGADAQPRALARGTFISHEHATSGTVVILGLPDGSRVLRVEDLDTSDGPDLHVWLTDAPVRAGRDGWFVFDDGLHTDLGKLKGNHGDQNYPVPADADLARLTSVAIWCDRFDVSFGAAELRPA</sequence>
<comment type="caution">
    <text evidence="3">The sequence shown here is derived from an EMBL/GenBank/DDBJ whole genome shotgun (WGS) entry which is preliminary data.</text>
</comment>
<keyword evidence="4" id="KW-1185">Reference proteome</keyword>
<dbReference type="InterPro" id="IPR019545">
    <property type="entry name" value="DM13_domain"/>
</dbReference>
<name>A0ABV2XBV0_9NOCA</name>
<feature type="domain" description="DM13" evidence="2">
    <location>
        <begin position="68"/>
        <end position="176"/>
    </location>
</feature>
<feature type="transmembrane region" description="Helical" evidence="1">
    <location>
        <begin position="12"/>
        <end position="31"/>
    </location>
</feature>
<protein>
    <submittedName>
        <fullName evidence="3">DM13 domain-containing protein</fullName>
    </submittedName>
</protein>
<keyword evidence="1" id="KW-0812">Transmembrane</keyword>
<evidence type="ECO:0000256" key="1">
    <source>
        <dbReference type="SAM" id="Phobius"/>
    </source>
</evidence>
<evidence type="ECO:0000259" key="2">
    <source>
        <dbReference type="PROSITE" id="PS51549"/>
    </source>
</evidence>
<dbReference type="RefSeq" id="WP_063019925.1">
    <property type="nucleotide sequence ID" value="NZ_JBEYBM010000004.1"/>
</dbReference>
<evidence type="ECO:0000313" key="4">
    <source>
        <dbReference type="Proteomes" id="UP001550535"/>
    </source>
</evidence>
<dbReference type="Proteomes" id="UP001550535">
    <property type="component" value="Unassembled WGS sequence"/>
</dbReference>
<proteinExistence type="predicted"/>
<dbReference type="EMBL" id="JBEYBR010000038">
    <property type="protein sequence ID" value="MEU2123383.1"/>
    <property type="molecule type" value="Genomic_DNA"/>
</dbReference>
<keyword evidence="1" id="KW-0472">Membrane</keyword>
<dbReference type="Pfam" id="PF10517">
    <property type="entry name" value="DM13"/>
    <property type="match status" value="1"/>
</dbReference>
<organism evidence="3 4">
    <name type="scientific">Nocardia niwae</name>
    <dbReference type="NCBI Taxonomy" id="626084"/>
    <lineage>
        <taxon>Bacteria</taxon>
        <taxon>Bacillati</taxon>
        <taxon>Actinomycetota</taxon>
        <taxon>Actinomycetes</taxon>
        <taxon>Mycobacteriales</taxon>
        <taxon>Nocardiaceae</taxon>
        <taxon>Nocardia</taxon>
    </lineage>
</organism>
<keyword evidence="1" id="KW-1133">Transmembrane helix</keyword>
<gene>
    <name evidence="3" type="ORF">ABZ507_16365</name>
</gene>
<accession>A0ABV2XBV0</accession>